<reference evidence="2 3" key="1">
    <citation type="submission" date="2016-10" db="EMBL/GenBank/DDBJ databases">
        <authorList>
            <person name="de Groot N.N."/>
        </authorList>
    </citation>
    <scope>NUCLEOTIDE SEQUENCE [LARGE SCALE GENOMIC DNA]</scope>
    <source>
        <strain evidence="2 3">CGMCC 4.3510</strain>
    </source>
</reference>
<dbReference type="AlphaFoldDB" id="A0A1I2K172"/>
<name>A0A1I2K172_9ACTN</name>
<evidence type="ECO:0000313" key="3">
    <source>
        <dbReference type="Proteomes" id="UP000199323"/>
    </source>
</evidence>
<sequence>MVAVVAVSTVSTMAAGAGCSGGGDGSGSDGAGHASAPPRPGETARRQAAADSAALLVRYDAVAAAHPALAARLAPLRAEVAQHVGAFGGRAAPVPTASPTMSSAASPSTGTPKASATAPATTAPYTPPSSPAAALSALAREERRLADRRAAALLTVPGELARLLASVAAAGAGHAALLTTKGAAR</sequence>
<accession>A0A1I2K172</accession>
<evidence type="ECO:0000256" key="1">
    <source>
        <dbReference type="SAM" id="MobiDB-lite"/>
    </source>
</evidence>
<evidence type="ECO:0000313" key="2">
    <source>
        <dbReference type="EMBL" id="SFF60915.1"/>
    </source>
</evidence>
<dbReference type="STRING" id="380248.SAMN05216251_12130"/>
<proteinExistence type="predicted"/>
<feature type="region of interest" description="Disordered" evidence="1">
    <location>
        <begin position="94"/>
        <end position="134"/>
    </location>
</feature>
<organism evidence="2 3">
    <name type="scientific">Actinacidiphila alni</name>
    <dbReference type="NCBI Taxonomy" id="380248"/>
    <lineage>
        <taxon>Bacteria</taxon>
        <taxon>Bacillati</taxon>
        <taxon>Actinomycetota</taxon>
        <taxon>Actinomycetes</taxon>
        <taxon>Kitasatosporales</taxon>
        <taxon>Streptomycetaceae</taxon>
        <taxon>Actinacidiphila</taxon>
    </lineage>
</organism>
<protein>
    <recommendedName>
        <fullName evidence="4">Lipoprotein</fullName>
    </recommendedName>
</protein>
<feature type="region of interest" description="Disordered" evidence="1">
    <location>
        <begin position="19"/>
        <end position="47"/>
    </location>
</feature>
<dbReference type="EMBL" id="FONG01000021">
    <property type="protein sequence ID" value="SFF60915.1"/>
    <property type="molecule type" value="Genomic_DNA"/>
</dbReference>
<feature type="compositionally biased region" description="Gly residues" evidence="1">
    <location>
        <begin position="19"/>
        <end position="30"/>
    </location>
</feature>
<evidence type="ECO:0008006" key="4">
    <source>
        <dbReference type="Google" id="ProtNLM"/>
    </source>
</evidence>
<dbReference type="Proteomes" id="UP000199323">
    <property type="component" value="Unassembled WGS sequence"/>
</dbReference>
<feature type="compositionally biased region" description="Low complexity" evidence="1">
    <location>
        <begin position="94"/>
        <end position="124"/>
    </location>
</feature>
<keyword evidence="3" id="KW-1185">Reference proteome</keyword>
<gene>
    <name evidence="2" type="ORF">SAMN05216251_12130</name>
</gene>